<feature type="domain" description="Endoribonuclease L-PSP/chorismate mutase-like" evidence="1">
    <location>
        <begin position="7"/>
        <end position="140"/>
    </location>
</feature>
<evidence type="ECO:0000313" key="3">
    <source>
        <dbReference type="Proteomes" id="UP000032250"/>
    </source>
</evidence>
<dbReference type="PANTHER" id="PTHR43760:SF1">
    <property type="entry name" value="ENDORIBONUCLEASE L-PSP_CHORISMATE MUTASE-LIKE DOMAIN-CONTAINING PROTEIN"/>
    <property type="match status" value="1"/>
</dbReference>
<comment type="caution">
    <text evidence="2">The sequence shown here is derived from an EMBL/GenBank/DDBJ whole genome shotgun (WGS) entry which is preliminary data.</text>
</comment>
<dbReference type="Gene3D" id="3.30.1330.40">
    <property type="entry name" value="RutC-like"/>
    <property type="match status" value="1"/>
</dbReference>
<dbReference type="Proteomes" id="UP000032250">
    <property type="component" value="Unassembled WGS sequence"/>
</dbReference>
<dbReference type="PATRIC" id="fig|1379739.3.peg.2431"/>
<sequence>MRIEQKIKELGIKLPELSTPNAMYVPVKQLGNALFVSGQAPLVNGEPAYTVKVGEERTLEEAEKAAKLCTINMLTAVKEYLGDLDRVVNVVKVQAFVNNTVGFTQQHIVVNAASQLLYDVFGDAGRHARTAVGTNQLPLDITVEIEAIFEIETNK</sequence>
<dbReference type="InterPro" id="IPR035959">
    <property type="entry name" value="RutC-like_sf"/>
</dbReference>
<organism evidence="2 3">
    <name type="scientific">Clostridium botulinum B2 450</name>
    <dbReference type="NCBI Taxonomy" id="1379739"/>
    <lineage>
        <taxon>Bacteria</taxon>
        <taxon>Bacillati</taxon>
        <taxon>Bacillota</taxon>
        <taxon>Clostridia</taxon>
        <taxon>Eubacteriales</taxon>
        <taxon>Clostridiaceae</taxon>
        <taxon>Clostridium</taxon>
    </lineage>
</organism>
<dbReference type="InterPro" id="IPR013813">
    <property type="entry name" value="Endoribo_LPSP/chorism_mut-like"/>
</dbReference>
<dbReference type="RefSeq" id="WP_043031976.1">
    <property type="nucleotide sequence ID" value="NZ_JXSU01000007.1"/>
</dbReference>
<evidence type="ECO:0000259" key="1">
    <source>
        <dbReference type="Pfam" id="PF14588"/>
    </source>
</evidence>
<proteinExistence type="predicted"/>
<dbReference type="OrthoDB" id="9806350at2"/>
<evidence type="ECO:0000313" key="2">
    <source>
        <dbReference type="EMBL" id="KIS23971.1"/>
    </source>
</evidence>
<reference evidence="2 3" key="1">
    <citation type="submission" date="2014-06" db="EMBL/GenBank/DDBJ databases">
        <title>Genome characterization of distinct group I Clostridium botulinum lineages.</title>
        <authorList>
            <person name="Giordani F."/>
            <person name="Anselmo A."/>
            <person name="Fillo S."/>
            <person name="Palozzi A.M."/>
            <person name="Fortunato A."/>
            <person name="Gentile B."/>
            <person name="Ciammaruconi A."/>
            <person name="Anniballi F."/>
            <person name="De Medici D."/>
            <person name="Lista F."/>
        </authorList>
    </citation>
    <scope>NUCLEOTIDE SEQUENCE [LARGE SCALE GENOMIC DNA]</scope>
    <source>
        <strain evidence="2 3">B2 450</strain>
    </source>
</reference>
<accession>A0A0D1BYV4</accession>
<dbReference type="AlphaFoldDB" id="A0A0D1BYV4"/>
<dbReference type="Pfam" id="PF14588">
    <property type="entry name" value="YjgF_endoribonc"/>
    <property type="match status" value="1"/>
</dbReference>
<dbReference type="HOGENOM" id="CLU_104845_0_1_9"/>
<name>A0A0D1BYV4_CLOBO</name>
<dbReference type="EMBL" id="JXSU01000007">
    <property type="protein sequence ID" value="KIS23971.1"/>
    <property type="molecule type" value="Genomic_DNA"/>
</dbReference>
<protein>
    <submittedName>
        <fullName evidence="2">Endoribonuclease L-PSP</fullName>
    </submittedName>
</protein>
<dbReference type="CDD" id="cd02199">
    <property type="entry name" value="YjgF_YER057c_UK114_like_1"/>
    <property type="match status" value="1"/>
</dbReference>
<dbReference type="SUPFAM" id="SSF55298">
    <property type="entry name" value="YjgF-like"/>
    <property type="match status" value="1"/>
</dbReference>
<gene>
    <name evidence="2" type="ORF">N495_10340</name>
</gene>
<dbReference type="PANTHER" id="PTHR43760">
    <property type="entry name" value="ENDORIBONUCLEASE-RELATED"/>
    <property type="match status" value="1"/>
</dbReference>